<dbReference type="InterPro" id="IPR045518">
    <property type="entry name" value="2EXR"/>
</dbReference>
<evidence type="ECO:0000259" key="1">
    <source>
        <dbReference type="Pfam" id="PF20150"/>
    </source>
</evidence>
<dbReference type="OrthoDB" id="3561261at2759"/>
<feature type="non-terminal residue" evidence="2">
    <location>
        <position position="394"/>
    </location>
</feature>
<dbReference type="STRING" id="149040.A0A194X501"/>
<gene>
    <name evidence="2" type="ORF">LY89DRAFT_685960</name>
</gene>
<dbReference type="KEGG" id="psco:LY89DRAFT_685960"/>
<dbReference type="AlphaFoldDB" id="A0A194X501"/>
<keyword evidence="3" id="KW-1185">Reference proteome</keyword>
<organism evidence="2 3">
    <name type="scientific">Mollisia scopiformis</name>
    <name type="common">Conifer needle endophyte fungus</name>
    <name type="synonym">Phialocephala scopiformis</name>
    <dbReference type="NCBI Taxonomy" id="149040"/>
    <lineage>
        <taxon>Eukaryota</taxon>
        <taxon>Fungi</taxon>
        <taxon>Dikarya</taxon>
        <taxon>Ascomycota</taxon>
        <taxon>Pezizomycotina</taxon>
        <taxon>Leotiomycetes</taxon>
        <taxon>Helotiales</taxon>
        <taxon>Mollisiaceae</taxon>
        <taxon>Mollisia</taxon>
    </lineage>
</organism>
<dbReference type="Proteomes" id="UP000070700">
    <property type="component" value="Unassembled WGS sequence"/>
</dbReference>
<evidence type="ECO:0000313" key="2">
    <source>
        <dbReference type="EMBL" id="KUJ15149.1"/>
    </source>
</evidence>
<accession>A0A194X501</accession>
<protein>
    <recommendedName>
        <fullName evidence="1">2EXR domain-containing protein</fullName>
    </recommendedName>
</protein>
<dbReference type="PANTHER" id="PTHR35910:SF6">
    <property type="entry name" value="2EXR DOMAIN-CONTAINING PROTEIN"/>
    <property type="match status" value="1"/>
</dbReference>
<reference evidence="2 3" key="1">
    <citation type="submission" date="2015-10" db="EMBL/GenBank/DDBJ databases">
        <title>Full genome of DAOMC 229536 Phialocephala scopiformis, a fungal endophyte of spruce producing the potent anti-insectan compound rugulosin.</title>
        <authorList>
            <consortium name="DOE Joint Genome Institute"/>
            <person name="Walker A.K."/>
            <person name="Frasz S.L."/>
            <person name="Seifert K.A."/>
            <person name="Miller J.D."/>
            <person name="Mondo S.J."/>
            <person name="Labutti K."/>
            <person name="Lipzen A."/>
            <person name="Dockter R."/>
            <person name="Kennedy M."/>
            <person name="Grigoriev I.V."/>
            <person name="Spatafora J.W."/>
        </authorList>
    </citation>
    <scope>NUCLEOTIDE SEQUENCE [LARGE SCALE GENOMIC DNA]</scope>
    <source>
        <strain evidence="2 3">CBS 120377</strain>
    </source>
</reference>
<dbReference type="InParanoid" id="A0A194X501"/>
<dbReference type="PANTHER" id="PTHR35910">
    <property type="entry name" value="2EXR DOMAIN-CONTAINING PROTEIN"/>
    <property type="match status" value="1"/>
</dbReference>
<dbReference type="GeneID" id="28824908"/>
<dbReference type="EMBL" id="KQ947418">
    <property type="protein sequence ID" value="KUJ15149.1"/>
    <property type="molecule type" value="Genomic_DNA"/>
</dbReference>
<dbReference type="Pfam" id="PF20150">
    <property type="entry name" value="2EXR"/>
    <property type="match status" value="1"/>
</dbReference>
<feature type="domain" description="2EXR" evidence="1">
    <location>
        <begin position="138"/>
        <end position="215"/>
    </location>
</feature>
<dbReference type="RefSeq" id="XP_018069504.1">
    <property type="nucleotide sequence ID" value="XM_018215182.1"/>
</dbReference>
<name>A0A194X501_MOLSC</name>
<evidence type="ECO:0000313" key="3">
    <source>
        <dbReference type="Proteomes" id="UP000070700"/>
    </source>
</evidence>
<proteinExistence type="predicted"/>
<sequence>MPRGGERTNVLRFIVNLRLNEFNFTSLRQQRSDAAKMPPNLTPEQDHTLHLPSHTNSCHATNVRTYKDYRRLPKQSIQDELKRRGLPHIGLKNDLMKSFKLHNELLCTLKGQYEVHLKKLQDFKQANLDAIVPIQQYIPPEIRSMIWRYALPGPRVLVPSDVRRYVDKFHFRKKDNPENPALLYVSRETRNVARERYHLVFGTTNVYADLSCDTLYFNSRWYNLSGLLGDYSSIFTGYKVAHGWNHTSPKLLSDLEEVVNLALPRGCWETYASTSHNSTRNGGVLRSHADKIFRGLQHLMLVQEDTDDGPYRFQFTPGHIELKKTSQTKHCRSIWPYFASKPGFLRAVEANRITDILGENWAHSIGDPYYPQIEASTDDAAQSERKMKDNESSL</sequence>